<dbReference type="OrthoDB" id="9813251at2"/>
<dbReference type="InterPro" id="IPR035931">
    <property type="entry name" value="YlxR-like_sf"/>
</dbReference>
<dbReference type="KEGG" id="mdv:C5Q96_03285"/>
<gene>
    <name evidence="1" type="ORF">C5Q96_03285</name>
</gene>
<dbReference type="PANTHER" id="PTHR34215">
    <property type="entry name" value="BLL0784 PROTEIN"/>
    <property type="match status" value="1"/>
</dbReference>
<dbReference type="Gene3D" id="3.30.1230.10">
    <property type="entry name" value="YlxR-like"/>
    <property type="match status" value="1"/>
</dbReference>
<keyword evidence="2" id="KW-1185">Reference proteome</keyword>
<dbReference type="Proteomes" id="UP000237883">
    <property type="component" value="Chromosome"/>
</dbReference>
<name>A0A2S0L3T5_9FIRM</name>
<organism evidence="1 2">
    <name type="scientific">Mogibacterium diversum</name>
    <dbReference type="NCBI Taxonomy" id="114527"/>
    <lineage>
        <taxon>Bacteria</taxon>
        <taxon>Bacillati</taxon>
        <taxon>Bacillota</taxon>
        <taxon>Clostridia</taxon>
        <taxon>Peptostreptococcales</taxon>
        <taxon>Anaerovoracaceae</taxon>
        <taxon>Mogibacterium</taxon>
    </lineage>
</organism>
<evidence type="ECO:0000313" key="1">
    <source>
        <dbReference type="EMBL" id="AVM47913.1"/>
    </source>
</evidence>
<evidence type="ECO:0000313" key="2">
    <source>
        <dbReference type="Proteomes" id="UP000237883"/>
    </source>
</evidence>
<dbReference type="EMBL" id="CP027228">
    <property type="protein sequence ID" value="AVM47913.1"/>
    <property type="molecule type" value="Genomic_DNA"/>
</dbReference>
<dbReference type="AlphaFoldDB" id="A0A2S0L3T5"/>
<dbReference type="InterPro" id="IPR037465">
    <property type="entry name" value="YlxR"/>
</dbReference>
<accession>A0A2S0L3T5</accession>
<dbReference type="RefSeq" id="WP_106056992.1">
    <property type="nucleotide sequence ID" value="NZ_CAUUYG010000003.1"/>
</dbReference>
<proteinExistence type="predicted"/>
<reference evidence="2" key="1">
    <citation type="submission" date="2018-02" db="EMBL/GenBank/DDBJ databases">
        <authorList>
            <person name="Holder M.E."/>
            <person name="Ajami N.J."/>
            <person name="Petrosino J.F."/>
        </authorList>
    </citation>
    <scope>NUCLEOTIDE SEQUENCE [LARGE SCALE GENOMIC DNA]</scope>
    <source>
        <strain evidence="2">CCUG 47132</strain>
    </source>
</reference>
<dbReference type="PANTHER" id="PTHR34215:SF1">
    <property type="entry name" value="YLXR DOMAIN-CONTAINING PROTEIN"/>
    <property type="match status" value="1"/>
</dbReference>
<protein>
    <submittedName>
        <fullName evidence="1">DUF448 domain-containing protein</fullName>
    </submittedName>
</protein>
<dbReference type="SUPFAM" id="SSF64376">
    <property type="entry name" value="YlxR-like"/>
    <property type="match status" value="1"/>
</dbReference>
<dbReference type="GeneID" id="78391280"/>
<sequence>MALNENREPMRRCIGCRSSHPKREMFRFTCRGVEIYEDITGNDEGRGVYLCKRESCIESARKNRAFNRAYKKAIDDKSLSELLVKMLEKTRR</sequence>
<dbReference type="Pfam" id="PF04296">
    <property type="entry name" value="YlxR"/>
    <property type="match status" value="1"/>
</dbReference>
<dbReference type="InterPro" id="IPR007393">
    <property type="entry name" value="YlxR_dom"/>
</dbReference>